<accession>A0A6A6IJG1</accession>
<gene>
    <name evidence="2" type="ORF">BU26DRAFT_517382</name>
</gene>
<dbReference type="EMBL" id="ML987193">
    <property type="protein sequence ID" value="KAF2250551.1"/>
    <property type="molecule type" value="Genomic_DNA"/>
</dbReference>
<sequence length="422" mass="47471">MTKYANHEHCPIFIAHRALHTYTSGELVRGVVRVDPKTRPHRIVLTFTGRLHVVIVRSNGQSSQTFKAKPELFSRELILFSSPTPGASYDIVRVHGVTGDDRVELPFEFEFPECVEGDGGGLYRPEDGFESQPGHVLPPSFGMFDGLYHGGESSQRVDYFLEAKLYTSSTGSPSAQVRSWLSYRPPAPALPAIPTALPQPTYYGLRGTYARTYRLHPHYDPNEKLLAKIKHSWTKHNASTPFARFRVSATCPAVLTTGCPIPISLSLLHMDRSKDIPDPPPIYLRRVRVRLTSTLDVRIARYSVFSTRQALRDSHRNKGTLLDQEYKTGNEMLLYDGLELATVRFPEEIAPGFSSYAMHLEHQLEVRIWGECAKEKFEVVGAFGRVVVVADVERPRREMLVAEERPPEFDEDGAPPPYQGPG</sequence>
<dbReference type="GeneID" id="54581896"/>
<dbReference type="OrthoDB" id="2333384at2759"/>
<evidence type="ECO:0000256" key="1">
    <source>
        <dbReference type="SAM" id="MobiDB-lite"/>
    </source>
</evidence>
<dbReference type="InterPro" id="IPR014752">
    <property type="entry name" value="Arrestin-like_C"/>
</dbReference>
<evidence type="ECO:0000313" key="3">
    <source>
        <dbReference type="Proteomes" id="UP000800094"/>
    </source>
</evidence>
<dbReference type="Proteomes" id="UP000800094">
    <property type="component" value="Unassembled WGS sequence"/>
</dbReference>
<reference evidence="2" key="1">
    <citation type="journal article" date="2020" name="Stud. Mycol.">
        <title>101 Dothideomycetes genomes: a test case for predicting lifestyles and emergence of pathogens.</title>
        <authorList>
            <person name="Haridas S."/>
            <person name="Albert R."/>
            <person name="Binder M."/>
            <person name="Bloem J."/>
            <person name="Labutti K."/>
            <person name="Salamov A."/>
            <person name="Andreopoulos B."/>
            <person name="Baker S."/>
            <person name="Barry K."/>
            <person name="Bills G."/>
            <person name="Bluhm B."/>
            <person name="Cannon C."/>
            <person name="Castanera R."/>
            <person name="Culley D."/>
            <person name="Daum C."/>
            <person name="Ezra D."/>
            <person name="Gonzalez J."/>
            <person name="Henrissat B."/>
            <person name="Kuo A."/>
            <person name="Liang C."/>
            <person name="Lipzen A."/>
            <person name="Lutzoni F."/>
            <person name="Magnuson J."/>
            <person name="Mondo S."/>
            <person name="Nolan M."/>
            <person name="Ohm R."/>
            <person name="Pangilinan J."/>
            <person name="Park H.-J."/>
            <person name="Ramirez L."/>
            <person name="Alfaro M."/>
            <person name="Sun H."/>
            <person name="Tritt A."/>
            <person name="Yoshinaga Y."/>
            <person name="Zwiers L.-H."/>
            <person name="Turgeon B."/>
            <person name="Goodwin S."/>
            <person name="Spatafora J."/>
            <person name="Crous P."/>
            <person name="Grigoriev I."/>
        </authorList>
    </citation>
    <scope>NUCLEOTIDE SEQUENCE</scope>
    <source>
        <strain evidence="2">CBS 122368</strain>
    </source>
</reference>
<keyword evidence="3" id="KW-1185">Reference proteome</keyword>
<evidence type="ECO:0000313" key="2">
    <source>
        <dbReference type="EMBL" id="KAF2250551.1"/>
    </source>
</evidence>
<dbReference type="Gene3D" id="2.60.40.640">
    <property type="match status" value="1"/>
</dbReference>
<feature type="region of interest" description="Disordered" evidence="1">
    <location>
        <begin position="402"/>
        <end position="422"/>
    </location>
</feature>
<proteinExistence type="predicted"/>
<organism evidence="2 3">
    <name type="scientific">Trematosphaeria pertusa</name>
    <dbReference type="NCBI Taxonomy" id="390896"/>
    <lineage>
        <taxon>Eukaryota</taxon>
        <taxon>Fungi</taxon>
        <taxon>Dikarya</taxon>
        <taxon>Ascomycota</taxon>
        <taxon>Pezizomycotina</taxon>
        <taxon>Dothideomycetes</taxon>
        <taxon>Pleosporomycetidae</taxon>
        <taxon>Pleosporales</taxon>
        <taxon>Massarineae</taxon>
        <taxon>Trematosphaeriaceae</taxon>
        <taxon>Trematosphaeria</taxon>
    </lineage>
</organism>
<protein>
    <recommendedName>
        <fullName evidence="4">Arrestin-like N-terminal domain-containing protein</fullName>
    </recommendedName>
</protein>
<name>A0A6A6IJG1_9PLEO</name>
<evidence type="ECO:0008006" key="4">
    <source>
        <dbReference type="Google" id="ProtNLM"/>
    </source>
</evidence>
<dbReference type="RefSeq" id="XP_033685555.1">
    <property type="nucleotide sequence ID" value="XM_033828566.1"/>
</dbReference>
<dbReference type="AlphaFoldDB" id="A0A6A6IJG1"/>